<dbReference type="Gene3D" id="3.30.160.60">
    <property type="entry name" value="Classic Zinc Finger"/>
    <property type="match status" value="9"/>
</dbReference>
<dbReference type="SUPFAM" id="SSF57667">
    <property type="entry name" value="beta-beta-alpha zinc fingers"/>
    <property type="match status" value="9"/>
</dbReference>
<feature type="domain" description="C2H2-type" evidence="12">
    <location>
        <begin position="352"/>
        <end position="380"/>
    </location>
</feature>
<dbReference type="InterPro" id="IPR036236">
    <property type="entry name" value="Znf_C2H2_sf"/>
</dbReference>
<evidence type="ECO:0000256" key="3">
    <source>
        <dbReference type="ARBA" id="ARBA00022737"/>
    </source>
</evidence>
<evidence type="ECO:0000313" key="13">
    <source>
        <dbReference type="EMBL" id="KDR21809.1"/>
    </source>
</evidence>
<sequence>CIQCGRIYMWKSTLQRHMKFECGKEPNIHCPYCPYRTKRSDELKKHMRKIHHIKTKNVREYSGSVKGESPHFSHLNQQQPSQPQEKFSCPLGCGKVYSQNKNLQYHMKYECGKEPRFQCPYCPHRTKRKNNLMLHISSQHSDFHDHEVDIAKSSLIQKTPPEPCSQGRRIHQFSSSEGPGIFSCKTCGKVYRWKRTLLYHVRFECGKEPMFQCPYFNTTFFLSLVQRLFWNESGTQVSKVYGHVEKARKKLFKCVTCGKNYLHRRSLWRHENQECGQEPRFQCPYCPLRSKHKFNIDSHIKCKHCMPLAGVLPFNAKPERKLFKCPNCGRDYIHQKSLRQHMKHECGKEPQFQCPYCPKKTKLKGNMKQHIILVHKGSLERNQQSKNYGVNIQQSGNAHKSGTGMYKCPKCGRDYVHKRGLCQHVKFECGKEPQFHCPYCPKKVKLKGNLKQHIFFVHKDISNTSNDIDLQREIEVVDIEGPGLQQSHSGHPETEGANAFQCTQCGKVYMSKGNLTRHLKFECGKEPQFQCPHCPVRTKHKSSLLTHIHCKHSGKGGIVFRCTQCGKVYMSKGSLTRHLKFECGKEPQFQCPHCPLRTKRKSSLMTHIYCKHPQISVLQCQRCGNFYTYKKNLLRHLNLECGKEPQFQCPYCPKKAKHKNHMLRHLWENLQPFAETQQQMTAIRSMVLKSNIPFRCPQCDKSYRYKNSLSRHIRLECGKKPQFQCPFCPHSAKHRSHLQTHVASKHRAYI</sequence>
<dbReference type="PANTHER" id="PTHR24403:SF67">
    <property type="entry name" value="FI01116P-RELATED"/>
    <property type="match status" value="1"/>
</dbReference>
<dbReference type="PROSITE" id="PS50157">
    <property type="entry name" value="ZINC_FINGER_C2H2_2"/>
    <property type="match status" value="12"/>
</dbReference>
<evidence type="ECO:0000256" key="5">
    <source>
        <dbReference type="ARBA" id="ARBA00022833"/>
    </source>
</evidence>
<dbReference type="FunFam" id="3.30.160.60:FF:000100">
    <property type="entry name" value="Zinc finger 45-like"/>
    <property type="match status" value="2"/>
</dbReference>
<dbReference type="SMART" id="SM00355">
    <property type="entry name" value="ZnF_C2H2"/>
    <property type="match status" value="18"/>
</dbReference>
<keyword evidence="3" id="KW-0677">Repeat</keyword>
<feature type="domain" description="C2H2-type" evidence="12">
    <location>
        <begin position="560"/>
        <end position="587"/>
    </location>
</feature>
<keyword evidence="5" id="KW-0862">Zinc</keyword>
<dbReference type="Pfam" id="PF00096">
    <property type="entry name" value="zf-C2H2"/>
    <property type="match status" value="7"/>
</dbReference>
<evidence type="ECO:0000256" key="1">
    <source>
        <dbReference type="ARBA" id="ARBA00004123"/>
    </source>
</evidence>
<evidence type="ECO:0000256" key="10">
    <source>
        <dbReference type="PROSITE-ProRule" id="PRU00042"/>
    </source>
</evidence>
<feature type="domain" description="C2H2-type" evidence="12">
    <location>
        <begin position="252"/>
        <end position="279"/>
    </location>
</feature>
<dbReference type="Proteomes" id="UP000027135">
    <property type="component" value="Unassembled WGS sequence"/>
</dbReference>
<organism evidence="13 14">
    <name type="scientific">Zootermopsis nevadensis</name>
    <name type="common">Dampwood termite</name>
    <dbReference type="NCBI Taxonomy" id="136037"/>
    <lineage>
        <taxon>Eukaryota</taxon>
        <taxon>Metazoa</taxon>
        <taxon>Ecdysozoa</taxon>
        <taxon>Arthropoda</taxon>
        <taxon>Hexapoda</taxon>
        <taxon>Insecta</taxon>
        <taxon>Pterygota</taxon>
        <taxon>Neoptera</taxon>
        <taxon>Polyneoptera</taxon>
        <taxon>Dictyoptera</taxon>
        <taxon>Blattodea</taxon>
        <taxon>Blattoidea</taxon>
        <taxon>Termitoidae</taxon>
        <taxon>Termopsidae</taxon>
        <taxon>Zootermopsis</taxon>
    </lineage>
</organism>
<evidence type="ECO:0000256" key="2">
    <source>
        <dbReference type="ARBA" id="ARBA00022723"/>
    </source>
</evidence>
<evidence type="ECO:0000256" key="9">
    <source>
        <dbReference type="ARBA" id="ARBA00023242"/>
    </source>
</evidence>
<feature type="domain" description="C2H2-type" evidence="12">
    <location>
        <begin position="182"/>
        <end position="209"/>
    </location>
</feature>
<reference evidence="13 14" key="1">
    <citation type="journal article" date="2014" name="Nat. Commun.">
        <title>Molecular traces of alternative social organization in a termite genome.</title>
        <authorList>
            <person name="Terrapon N."/>
            <person name="Li C."/>
            <person name="Robertson H.M."/>
            <person name="Ji L."/>
            <person name="Meng X."/>
            <person name="Booth W."/>
            <person name="Chen Z."/>
            <person name="Childers C.P."/>
            <person name="Glastad K.M."/>
            <person name="Gokhale K."/>
            <person name="Gowin J."/>
            <person name="Gronenberg W."/>
            <person name="Hermansen R.A."/>
            <person name="Hu H."/>
            <person name="Hunt B.G."/>
            <person name="Huylmans A.K."/>
            <person name="Khalil S.M."/>
            <person name="Mitchell R.D."/>
            <person name="Munoz-Torres M.C."/>
            <person name="Mustard J.A."/>
            <person name="Pan H."/>
            <person name="Reese J.T."/>
            <person name="Scharf M.E."/>
            <person name="Sun F."/>
            <person name="Vogel H."/>
            <person name="Xiao J."/>
            <person name="Yang W."/>
            <person name="Yang Z."/>
            <person name="Yang Z."/>
            <person name="Zhou J."/>
            <person name="Zhu J."/>
            <person name="Brent C.S."/>
            <person name="Elsik C.G."/>
            <person name="Goodisman M.A."/>
            <person name="Liberles D.A."/>
            <person name="Roe R.M."/>
            <person name="Vargo E.L."/>
            <person name="Vilcinskas A."/>
            <person name="Wang J."/>
            <person name="Bornberg-Bauer E."/>
            <person name="Korb J."/>
            <person name="Zhang G."/>
            <person name="Liebig J."/>
        </authorList>
    </citation>
    <scope>NUCLEOTIDE SEQUENCE [LARGE SCALE GENOMIC DNA]</scope>
    <source>
        <tissue evidence="13">Whole organism</tissue>
    </source>
</reference>
<dbReference type="PROSITE" id="PS00028">
    <property type="entry name" value="ZINC_FINGER_C2H2_1"/>
    <property type="match status" value="1"/>
</dbReference>
<feature type="compositionally biased region" description="Polar residues" evidence="11">
    <location>
        <begin position="74"/>
        <end position="83"/>
    </location>
</feature>
<feature type="domain" description="C2H2-type" evidence="12">
    <location>
        <begin position="500"/>
        <end position="527"/>
    </location>
</feature>
<feature type="domain" description="C2H2-type" evidence="12">
    <location>
        <begin position="694"/>
        <end position="721"/>
    </location>
</feature>
<dbReference type="OMA" id="TKCPYRA"/>
<dbReference type="InterPro" id="IPR013087">
    <property type="entry name" value="Znf_C2H2_type"/>
</dbReference>
<accession>A0A067RPZ7</accession>
<keyword evidence="4 10" id="KW-0863">Zinc-finger</keyword>
<dbReference type="AlphaFoldDB" id="A0A067RPZ7"/>
<feature type="domain" description="C2H2-type" evidence="12">
    <location>
        <begin position="323"/>
        <end position="350"/>
    </location>
</feature>
<evidence type="ECO:0000256" key="7">
    <source>
        <dbReference type="ARBA" id="ARBA00023125"/>
    </source>
</evidence>
<keyword evidence="7" id="KW-0238">DNA-binding</keyword>
<dbReference type="Pfam" id="PF16622">
    <property type="entry name" value="zf-C2H2_11"/>
    <property type="match status" value="2"/>
</dbReference>
<keyword evidence="14" id="KW-1185">Reference proteome</keyword>
<feature type="domain" description="C2H2-type" evidence="12">
    <location>
        <begin position="87"/>
        <end position="115"/>
    </location>
</feature>
<dbReference type="GO" id="GO:0008270">
    <property type="term" value="F:zinc ion binding"/>
    <property type="evidence" value="ECO:0007669"/>
    <property type="project" value="UniProtKB-KW"/>
</dbReference>
<proteinExistence type="predicted"/>
<dbReference type="GO" id="GO:0045944">
    <property type="term" value="P:positive regulation of transcription by RNA polymerase II"/>
    <property type="evidence" value="ECO:0007669"/>
    <property type="project" value="TreeGrafter"/>
</dbReference>
<evidence type="ECO:0000313" key="14">
    <source>
        <dbReference type="Proteomes" id="UP000027135"/>
    </source>
</evidence>
<dbReference type="InterPro" id="IPR050688">
    <property type="entry name" value="Zinc_finger/UBP_domain"/>
</dbReference>
<evidence type="ECO:0000256" key="11">
    <source>
        <dbReference type="SAM" id="MobiDB-lite"/>
    </source>
</evidence>
<evidence type="ECO:0000259" key="12">
    <source>
        <dbReference type="PROSITE" id="PS50157"/>
    </source>
</evidence>
<evidence type="ECO:0000256" key="4">
    <source>
        <dbReference type="ARBA" id="ARBA00022771"/>
    </source>
</evidence>
<evidence type="ECO:0000256" key="6">
    <source>
        <dbReference type="ARBA" id="ARBA00023015"/>
    </source>
</evidence>
<dbReference type="EMBL" id="KK852538">
    <property type="protein sequence ID" value="KDR21809.1"/>
    <property type="molecule type" value="Genomic_DNA"/>
</dbReference>
<dbReference type="InterPro" id="IPR041697">
    <property type="entry name" value="Znf-C2H2_11"/>
</dbReference>
<dbReference type="InParanoid" id="A0A067RPZ7"/>
<feature type="non-terminal residue" evidence="13">
    <location>
        <position position="1"/>
    </location>
</feature>
<gene>
    <name evidence="13" type="ORF">L798_02611</name>
</gene>
<keyword evidence="9" id="KW-0539">Nucleus</keyword>
<feature type="domain" description="C2H2-type" evidence="12">
    <location>
        <begin position="618"/>
        <end position="645"/>
    </location>
</feature>
<keyword evidence="8" id="KW-0804">Transcription</keyword>
<feature type="domain" description="C2H2-type" evidence="12">
    <location>
        <begin position="529"/>
        <end position="557"/>
    </location>
</feature>
<protein>
    <recommendedName>
        <fullName evidence="12">C2H2-type domain-containing protein</fullName>
    </recommendedName>
</protein>
<keyword evidence="2" id="KW-0479">Metal-binding</keyword>
<name>A0A067RPZ7_ZOONE</name>
<feature type="region of interest" description="Disordered" evidence="11">
    <location>
        <begin position="62"/>
        <end position="83"/>
    </location>
</feature>
<dbReference type="FunCoup" id="A0A067RPZ7">
    <property type="interactions" value="174"/>
</dbReference>
<feature type="domain" description="C2H2-type" evidence="12">
    <location>
        <begin position="406"/>
        <end position="433"/>
    </location>
</feature>
<dbReference type="GO" id="GO:0003677">
    <property type="term" value="F:DNA binding"/>
    <property type="evidence" value="ECO:0007669"/>
    <property type="project" value="UniProtKB-KW"/>
</dbReference>
<feature type="domain" description="C2H2-type" evidence="12">
    <location>
        <begin position="1"/>
        <end position="26"/>
    </location>
</feature>
<dbReference type="PANTHER" id="PTHR24403">
    <property type="entry name" value="ZINC FINGER PROTEIN"/>
    <property type="match status" value="1"/>
</dbReference>
<dbReference type="eggNOG" id="KOG1721">
    <property type="taxonomic scope" value="Eukaryota"/>
</dbReference>
<keyword evidence="6" id="KW-0805">Transcription regulation</keyword>
<evidence type="ECO:0000256" key="8">
    <source>
        <dbReference type="ARBA" id="ARBA00023163"/>
    </source>
</evidence>
<dbReference type="GO" id="GO:0005634">
    <property type="term" value="C:nucleus"/>
    <property type="evidence" value="ECO:0007669"/>
    <property type="project" value="UniProtKB-SubCell"/>
</dbReference>
<comment type="subcellular location">
    <subcellularLocation>
        <location evidence="1">Nucleus</location>
    </subcellularLocation>
</comment>